<dbReference type="Gene3D" id="1.10.600.10">
    <property type="entry name" value="Farnesyl Diphosphate Synthase"/>
    <property type="match status" value="1"/>
</dbReference>
<dbReference type="PROSITE" id="PS00444">
    <property type="entry name" value="POLYPRENYL_SYNTHASE_2"/>
    <property type="match status" value="1"/>
</dbReference>
<evidence type="ECO:0000313" key="7">
    <source>
        <dbReference type="EMBL" id="MDN5203896.1"/>
    </source>
</evidence>
<evidence type="ECO:0000256" key="3">
    <source>
        <dbReference type="ARBA" id="ARBA00022679"/>
    </source>
</evidence>
<comment type="similarity">
    <text evidence="2 6">Belongs to the FPP/GGPP synthase family.</text>
</comment>
<sequence>MKLDINNLSELINDRIAQLDFGDKPLELYEPIRYIMQLGGKRMRPILAILGYSLFDENSNNIIEPAIAVEVFHNFTLMHDDIMDRAPIRRGKATVHEKWNDNVAILSGDVMLVKAYDLLLKSPDDRLKKVLLAFNKCASEVCEGQQFDMNFETKDDVSVEDYLEMIRLKTAVLLGFSLELGAILGGADHVTCQHLKQLGTDIGIGFQLKDDLLDVFGDQNKFGKQVGGDIIANKKTFLLIKALENAKGNTKQELRSWLEKKDFDKTEKVLAIKGIYDQLDIQKITQQKINEYFDAGLKRFKALEIAAGKKEHLIGFINKLMNREK</sequence>
<reference evidence="7" key="1">
    <citation type="submission" date="2023-06" db="EMBL/GenBank/DDBJ databases">
        <title>Genomic of Parafulvivirga corallium.</title>
        <authorList>
            <person name="Wang G."/>
        </authorList>
    </citation>
    <scope>NUCLEOTIDE SEQUENCE</scope>
    <source>
        <strain evidence="7">BMA10</strain>
    </source>
</reference>
<organism evidence="7 8">
    <name type="scientific">Splendidivirga corallicola</name>
    <dbReference type="NCBI Taxonomy" id="3051826"/>
    <lineage>
        <taxon>Bacteria</taxon>
        <taxon>Pseudomonadati</taxon>
        <taxon>Bacteroidota</taxon>
        <taxon>Cytophagia</taxon>
        <taxon>Cytophagales</taxon>
        <taxon>Splendidivirgaceae</taxon>
        <taxon>Splendidivirga</taxon>
    </lineage>
</organism>
<evidence type="ECO:0000256" key="6">
    <source>
        <dbReference type="RuleBase" id="RU004466"/>
    </source>
</evidence>
<keyword evidence="8" id="KW-1185">Reference proteome</keyword>
<dbReference type="InterPro" id="IPR033749">
    <property type="entry name" value="Polyprenyl_synt_CS"/>
</dbReference>
<dbReference type="PANTHER" id="PTHR12001">
    <property type="entry name" value="GERANYLGERANYL PYROPHOSPHATE SYNTHASE"/>
    <property type="match status" value="1"/>
</dbReference>
<dbReference type="Proteomes" id="UP001172082">
    <property type="component" value="Unassembled WGS sequence"/>
</dbReference>
<gene>
    <name evidence="7" type="ORF">QQ008_21065</name>
</gene>
<dbReference type="Pfam" id="PF00348">
    <property type="entry name" value="polyprenyl_synt"/>
    <property type="match status" value="1"/>
</dbReference>
<dbReference type="SFLD" id="SFLDS00005">
    <property type="entry name" value="Isoprenoid_Synthase_Type_I"/>
    <property type="match status" value="1"/>
</dbReference>
<dbReference type="RefSeq" id="WP_346753920.1">
    <property type="nucleotide sequence ID" value="NZ_JAUJEA010000009.1"/>
</dbReference>
<proteinExistence type="inferred from homology"/>
<dbReference type="PANTHER" id="PTHR12001:SF85">
    <property type="entry name" value="SHORT CHAIN ISOPRENYL DIPHOSPHATE SYNTHASE"/>
    <property type="match status" value="1"/>
</dbReference>
<name>A0ABT8KT23_9BACT</name>
<comment type="caution">
    <text evidence="7">The sequence shown here is derived from an EMBL/GenBank/DDBJ whole genome shotgun (WGS) entry which is preliminary data.</text>
</comment>
<dbReference type="InterPro" id="IPR008949">
    <property type="entry name" value="Isoprenoid_synthase_dom_sf"/>
</dbReference>
<comment type="cofactor">
    <cofactor evidence="1">
        <name>Mg(2+)</name>
        <dbReference type="ChEBI" id="CHEBI:18420"/>
    </cofactor>
</comment>
<dbReference type="InterPro" id="IPR000092">
    <property type="entry name" value="Polyprenyl_synt"/>
</dbReference>
<dbReference type="EMBL" id="JAUJEA010000009">
    <property type="protein sequence ID" value="MDN5203896.1"/>
    <property type="molecule type" value="Genomic_DNA"/>
</dbReference>
<evidence type="ECO:0000256" key="5">
    <source>
        <dbReference type="ARBA" id="ARBA00022842"/>
    </source>
</evidence>
<keyword evidence="5" id="KW-0460">Magnesium</keyword>
<evidence type="ECO:0000313" key="8">
    <source>
        <dbReference type="Proteomes" id="UP001172082"/>
    </source>
</evidence>
<dbReference type="SFLD" id="SFLDG01017">
    <property type="entry name" value="Polyprenyl_Transferase_Like"/>
    <property type="match status" value="1"/>
</dbReference>
<keyword evidence="3 6" id="KW-0808">Transferase</keyword>
<accession>A0ABT8KT23</accession>
<dbReference type="CDD" id="cd00685">
    <property type="entry name" value="Trans_IPPS_HT"/>
    <property type="match status" value="1"/>
</dbReference>
<evidence type="ECO:0000256" key="2">
    <source>
        <dbReference type="ARBA" id="ARBA00006706"/>
    </source>
</evidence>
<dbReference type="PROSITE" id="PS00723">
    <property type="entry name" value="POLYPRENYL_SYNTHASE_1"/>
    <property type="match status" value="1"/>
</dbReference>
<dbReference type="SUPFAM" id="SSF48576">
    <property type="entry name" value="Terpenoid synthases"/>
    <property type="match status" value="1"/>
</dbReference>
<keyword evidence="4" id="KW-0479">Metal-binding</keyword>
<evidence type="ECO:0000256" key="4">
    <source>
        <dbReference type="ARBA" id="ARBA00022723"/>
    </source>
</evidence>
<protein>
    <submittedName>
        <fullName evidence="7">Polyprenyl synthetase family protein</fullName>
    </submittedName>
</protein>
<evidence type="ECO:0000256" key="1">
    <source>
        <dbReference type="ARBA" id="ARBA00001946"/>
    </source>
</evidence>